<evidence type="ECO:0000256" key="5">
    <source>
        <dbReference type="ARBA" id="ARBA00022857"/>
    </source>
</evidence>
<keyword evidence="6" id="KW-0560">Oxidoreductase</keyword>
<dbReference type="PRINTS" id="PR00070">
    <property type="entry name" value="DHFR"/>
</dbReference>
<dbReference type="UniPathway" id="UPA00077">
    <property type="reaction ID" value="UER00158"/>
</dbReference>
<dbReference type="Pfam" id="PF00186">
    <property type="entry name" value="DHFR_1"/>
    <property type="match status" value="1"/>
</dbReference>
<reference evidence="8 9" key="1">
    <citation type="submission" date="2019-08" db="EMBL/GenBank/DDBJ databases">
        <authorList>
            <person name="Chang H.C."/>
            <person name="Mun S.Y."/>
        </authorList>
    </citation>
    <scope>NUCLEOTIDE SEQUENCE [LARGE SCALE GENOMIC DNA]</scope>
    <source>
        <strain evidence="8 9">SK</strain>
    </source>
</reference>
<dbReference type="SUPFAM" id="SSF53597">
    <property type="entry name" value="Dihydrofolate reductase-like"/>
    <property type="match status" value="1"/>
</dbReference>
<organism evidence="8 9">
    <name type="scientific">Weissella koreensis</name>
    <dbReference type="NCBI Taxonomy" id="165096"/>
    <lineage>
        <taxon>Bacteria</taxon>
        <taxon>Bacillati</taxon>
        <taxon>Bacillota</taxon>
        <taxon>Bacilli</taxon>
        <taxon>Lactobacillales</taxon>
        <taxon>Lactobacillaceae</taxon>
        <taxon>Weissella</taxon>
    </lineage>
</organism>
<evidence type="ECO:0000256" key="4">
    <source>
        <dbReference type="ARBA" id="ARBA00022563"/>
    </source>
</evidence>
<evidence type="ECO:0000256" key="6">
    <source>
        <dbReference type="ARBA" id="ARBA00023002"/>
    </source>
</evidence>
<dbReference type="AlphaFoldDB" id="A0A7H1MN97"/>
<keyword evidence="5" id="KW-0521">NADP</keyword>
<dbReference type="GO" id="GO:0046655">
    <property type="term" value="P:folic acid metabolic process"/>
    <property type="evidence" value="ECO:0007669"/>
    <property type="project" value="TreeGrafter"/>
</dbReference>
<dbReference type="PANTHER" id="PTHR48069:SF3">
    <property type="entry name" value="DIHYDROFOLATE REDUCTASE"/>
    <property type="match status" value="1"/>
</dbReference>
<evidence type="ECO:0000256" key="1">
    <source>
        <dbReference type="ARBA" id="ARBA00004903"/>
    </source>
</evidence>
<dbReference type="PROSITE" id="PS51330">
    <property type="entry name" value="DHFR_2"/>
    <property type="match status" value="1"/>
</dbReference>
<evidence type="ECO:0000256" key="3">
    <source>
        <dbReference type="ARBA" id="ARBA00012856"/>
    </source>
</evidence>
<name>A0A7H1MN97_9LACO</name>
<evidence type="ECO:0000259" key="7">
    <source>
        <dbReference type="PROSITE" id="PS51330"/>
    </source>
</evidence>
<feature type="domain" description="DHFR" evidence="7">
    <location>
        <begin position="3"/>
        <end position="163"/>
    </location>
</feature>
<dbReference type="InterPro" id="IPR012259">
    <property type="entry name" value="DHFR"/>
</dbReference>
<comment type="similarity">
    <text evidence="2">Belongs to the dihydrofolate reductase family.</text>
</comment>
<dbReference type="GO" id="GO:0004146">
    <property type="term" value="F:dihydrofolate reductase activity"/>
    <property type="evidence" value="ECO:0007669"/>
    <property type="project" value="UniProtKB-EC"/>
</dbReference>
<dbReference type="OMA" id="RDNQLPW"/>
<evidence type="ECO:0000313" key="8">
    <source>
        <dbReference type="EMBL" id="QNT64933.1"/>
    </source>
</evidence>
<dbReference type="GO" id="GO:0006730">
    <property type="term" value="P:one-carbon metabolic process"/>
    <property type="evidence" value="ECO:0007669"/>
    <property type="project" value="UniProtKB-KW"/>
</dbReference>
<dbReference type="GO" id="GO:0005829">
    <property type="term" value="C:cytosol"/>
    <property type="evidence" value="ECO:0007669"/>
    <property type="project" value="TreeGrafter"/>
</dbReference>
<comment type="pathway">
    <text evidence="1">Cofactor biosynthesis; tetrahydrofolate biosynthesis; 5,6,7,8-tetrahydrofolate from 7,8-dihydrofolate: step 1/1.</text>
</comment>
<evidence type="ECO:0000256" key="2">
    <source>
        <dbReference type="ARBA" id="ARBA00009539"/>
    </source>
</evidence>
<dbReference type="CDD" id="cd00209">
    <property type="entry name" value="DHFR"/>
    <property type="match status" value="1"/>
</dbReference>
<dbReference type="Gene3D" id="3.40.430.10">
    <property type="entry name" value="Dihydrofolate Reductase, subunit A"/>
    <property type="match status" value="1"/>
</dbReference>
<protein>
    <recommendedName>
        <fullName evidence="3">dihydrofolate reductase</fullName>
        <ecNumber evidence="3">1.5.1.3</ecNumber>
    </recommendedName>
</protein>
<dbReference type="InterPro" id="IPR001796">
    <property type="entry name" value="DHFR_dom"/>
</dbReference>
<dbReference type="InterPro" id="IPR024072">
    <property type="entry name" value="DHFR-like_dom_sf"/>
</dbReference>
<dbReference type="EMBL" id="CP043431">
    <property type="protein sequence ID" value="QNT64933.1"/>
    <property type="molecule type" value="Genomic_DNA"/>
</dbReference>
<proteinExistence type="inferred from homology"/>
<dbReference type="PANTHER" id="PTHR48069">
    <property type="entry name" value="DIHYDROFOLATE REDUCTASE"/>
    <property type="match status" value="1"/>
</dbReference>
<keyword evidence="9" id="KW-1185">Reference proteome</keyword>
<gene>
    <name evidence="8" type="ORF">FY536_06595</name>
</gene>
<accession>A0A7H1MN97</accession>
<dbReference type="GO" id="GO:0050661">
    <property type="term" value="F:NADP binding"/>
    <property type="evidence" value="ECO:0007669"/>
    <property type="project" value="InterPro"/>
</dbReference>
<dbReference type="Proteomes" id="UP000516446">
    <property type="component" value="Chromosome"/>
</dbReference>
<dbReference type="GO" id="GO:0046452">
    <property type="term" value="P:dihydrofolate metabolic process"/>
    <property type="evidence" value="ECO:0007669"/>
    <property type="project" value="TreeGrafter"/>
</dbReference>
<dbReference type="GO" id="GO:0046654">
    <property type="term" value="P:tetrahydrofolate biosynthetic process"/>
    <property type="evidence" value="ECO:0007669"/>
    <property type="project" value="UniProtKB-UniPathway"/>
</dbReference>
<dbReference type="RefSeq" id="WP_006845283.1">
    <property type="nucleotide sequence ID" value="NZ_CP043431.1"/>
</dbReference>
<keyword evidence="4" id="KW-0554">One-carbon metabolism</keyword>
<dbReference type="EC" id="1.5.1.3" evidence="3"/>
<evidence type="ECO:0000313" key="9">
    <source>
        <dbReference type="Proteomes" id="UP000516446"/>
    </source>
</evidence>
<sequence length="167" mass="19097">MAEKVLIWAQTKDGTIAKDGSIPWHVQGDMKFFAQKTKNQVVLMGRNTMMSLHGQPLPNRINLVLTHQKDLEVPVGFKKVYSIETAEAIADEEQKQLMVIGGKGIYDSYLPIADRLLVTYLATDYHGDVMLDPIEGAWKKELLTEGEADENNDYAYQIWNYYRPTFR</sequence>